<feature type="compositionally biased region" description="Basic and acidic residues" evidence="1">
    <location>
        <begin position="1"/>
        <end position="13"/>
    </location>
</feature>
<dbReference type="Proteomes" id="UP000188855">
    <property type="component" value="Unassembled WGS sequence"/>
</dbReference>
<feature type="non-terminal residue" evidence="2">
    <location>
        <position position="1"/>
    </location>
</feature>
<dbReference type="EMBL" id="MPAF01000336">
    <property type="protein sequence ID" value="OOK17851.1"/>
    <property type="molecule type" value="Genomic_DNA"/>
</dbReference>
<sequence length="72" mass="8369">GLSDDLSPKEQQRNHRQHARGGTARRSPSDRTLVSEWARKRKRTGNQIEHVRTDAGCRGEALTRWQTEYRRG</sequence>
<evidence type="ECO:0000313" key="3">
    <source>
        <dbReference type="Proteomes" id="UP000188855"/>
    </source>
</evidence>
<protein>
    <submittedName>
        <fullName evidence="2">Uncharacterized protein</fullName>
    </submittedName>
</protein>
<proteinExistence type="predicted"/>
<organism evidence="2 3">
    <name type="scientific">Escherichia coli</name>
    <dbReference type="NCBI Taxonomy" id="562"/>
    <lineage>
        <taxon>Bacteria</taxon>
        <taxon>Pseudomonadati</taxon>
        <taxon>Pseudomonadota</taxon>
        <taxon>Gammaproteobacteria</taxon>
        <taxon>Enterobacterales</taxon>
        <taxon>Enterobacteriaceae</taxon>
        <taxon>Escherichia</taxon>
    </lineage>
</organism>
<feature type="region of interest" description="Disordered" evidence="1">
    <location>
        <begin position="1"/>
        <end position="49"/>
    </location>
</feature>
<accession>A0AAX0K5A6</accession>
<name>A0AAX0K5A6_ECOLX</name>
<reference evidence="2 3" key="1">
    <citation type="submission" date="2016-10" db="EMBL/GenBank/DDBJ databases">
        <title>Whole genome sequences of antibiotic resistant commensal Escherichia coli from healthy Australian adults.</title>
        <authorList>
            <person name="Moran R.A."/>
            <person name="Anantham S."/>
            <person name="Nigro S.J."/>
            <person name="Holt K.E."/>
            <person name="Hall R.M."/>
        </authorList>
    </citation>
    <scope>NUCLEOTIDE SEQUENCE [LARGE SCALE GENOMIC DNA]</scope>
    <source>
        <strain evidence="2 3">2.3-R4</strain>
    </source>
</reference>
<evidence type="ECO:0000256" key="1">
    <source>
        <dbReference type="SAM" id="MobiDB-lite"/>
    </source>
</evidence>
<comment type="caution">
    <text evidence="2">The sequence shown here is derived from an EMBL/GenBank/DDBJ whole genome shotgun (WGS) entry which is preliminary data.</text>
</comment>
<dbReference type="AlphaFoldDB" id="A0AAX0K5A6"/>
<gene>
    <name evidence="2" type="ORF">BMT91_27495</name>
</gene>
<evidence type="ECO:0000313" key="2">
    <source>
        <dbReference type="EMBL" id="OOK17851.1"/>
    </source>
</evidence>